<dbReference type="SUPFAM" id="SSF55874">
    <property type="entry name" value="ATPase domain of HSP90 chaperone/DNA topoisomerase II/histidine kinase"/>
    <property type="match status" value="1"/>
</dbReference>
<keyword evidence="7 12" id="KW-0812">Transmembrane</keyword>
<keyword evidence="11 12" id="KW-0472">Membrane</keyword>
<comment type="subcellular location">
    <subcellularLocation>
        <location evidence="2">Cell membrane</location>
        <topology evidence="2">Multi-pass membrane protein</topology>
    </subcellularLocation>
</comment>
<evidence type="ECO:0000256" key="5">
    <source>
        <dbReference type="ARBA" id="ARBA00022553"/>
    </source>
</evidence>
<evidence type="ECO:0000256" key="1">
    <source>
        <dbReference type="ARBA" id="ARBA00000085"/>
    </source>
</evidence>
<dbReference type="Gene3D" id="1.10.287.130">
    <property type="match status" value="1"/>
</dbReference>
<feature type="transmembrane region" description="Helical" evidence="12">
    <location>
        <begin position="278"/>
        <end position="300"/>
    </location>
</feature>
<dbReference type="CDD" id="cd12912">
    <property type="entry name" value="PDC2_MCP_like"/>
    <property type="match status" value="1"/>
</dbReference>
<organism evidence="14 15">
    <name type="scientific">Natronincola ferrireducens</name>
    <dbReference type="NCBI Taxonomy" id="393762"/>
    <lineage>
        <taxon>Bacteria</taxon>
        <taxon>Bacillati</taxon>
        <taxon>Bacillota</taxon>
        <taxon>Clostridia</taxon>
        <taxon>Peptostreptococcales</taxon>
        <taxon>Natronincolaceae</taxon>
        <taxon>Natronincola</taxon>
    </lineage>
</organism>
<dbReference type="PANTHER" id="PTHR43711:SF26">
    <property type="entry name" value="SENSOR HISTIDINE KINASE RCSC"/>
    <property type="match status" value="1"/>
</dbReference>
<dbReference type="SUPFAM" id="SSF47384">
    <property type="entry name" value="Homodimeric domain of signal transducing histidine kinase"/>
    <property type="match status" value="1"/>
</dbReference>
<evidence type="ECO:0000313" key="14">
    <source>
        <dbReference type="EMBL" id="SDK15545.1"/>
    </source>
</evidence>
<sequence>MGLRKKITISICIIVLISLFTLCMSIYRKSAEILNEETNNFTEIQILRAQEKIDLLVDRIKMESKLLARDKYVIDFLNNKITTEDLNLILTYQMISKNQKDNYYKDLFIVDLEGVIIASTMGDAMYVDLSEREYIQKSFLTHETQTSDILIALTDGKNIVNTVTPIYNENQEIMGLAGIALRAENFVNFIKDYNVGQTGYFVIIDSNGYILSHRDTSLIGHIYSQEISGLENIHTTDDGLQKTYDDVYLYTYKKMKSNNWILLTLMPKEELNIKSVGLLKYVFIYGFIISISAIFFSIFLSKQISRPIIHITNYIDKAKNNNQMLDDAIYHTRIDLENDKFDFSLDNPSFHQVESFLESVRKKMDKNFNLFEEDAKSLIKKSKDLSSSLEMKSYLTVKFLSTLSHDIRTSLTLIKGYAKGLISNFELDEDTKNRFAQEIYDSAENLQNIVNDVLDSTYEAHCTNESKKEYVKSYGFCEYLFHFSKEYIENFDRIFIGNFDCGTELLYIDRIKIIRVWQNILSNAVKYTEKFTNIYVTICKEDDRMLFKIKDEGMGIRENDKEYICEMFYKSNLSDKNSYGLGLFISKSILNTHHSDIYFESELGKGSTFWFYLDLKPENEENN</sequence>
<evidence type="ECO:0000256" key="12">
    <source>
        <dbReference type="SAM" id="Phobius"/>
    </source>
</evidence>
<evidence type="ECO:0000256" key="11">
    <source>
        <dbReference type="ARBA" id="ARBA00023136"/>
    </source>
</evidence>
<dbReference type="Proteomes" id="UP000198718">
    <property type="component" value="Unassembled WGS sequence"/>
</dbReference>
<dbReference type="InterPro" id="IPR033479">
    <property type="entry name" value="dCache_1"/>
</dbReference>
<dbReference type="GO" id="GO:0000155">
    <property type="term" value="F:phosphorelay sensor kinase activity"/>
    <property type="evidence" value="ECO:0007669"/>
    <property type="project" value="InterPro"/>
</dbReference>
<evidence type="ECO:0000256" key="6">
    <source>
        <dbReference type="ARBA" id="ARBA00022679"/>
    </source>
</evidence>
<protein>
    <recommendedName>
        <fullName evidence="3">histidine kinase</fullName>
        <ecNumber evidence="3">2.7.13.3</ecNumber>
    </recommendedName>
</protein>
<dbReference type="STRING" id="393762.SAMN05660472_00891"/>
<dbReference type="OrthoDB" id="1947219at2"/>
<evidence type="ECO:0000256" key="2">
    <source>
        <dbReference type="ARBA" id="ARBA00004651"/>
    </source>
</evidence>
<keyword evidence="9 12" id="KW-1133">Transmembrane helix</keyword>
<dbReference type="CDD" id="cd00082">
    <property type="entry name" value="HisKA"/>
    <property type="match status" value="1"/>
</dbReference>
<feature type="domain" description="Histidine kinase" evidence="13">
    <location>
        <begin position="402"/>
        <end position="617"/>
    </location>
</feature>
<accession>A0A1G8ZMC3</accession>
<dbReference type="PROSITE" id="PS50109">
    <property type="entry name" value="HIS_KIN"/>
    <property type="match status" value="1"/>
</dbReference>
<dbReference type="Pfam" id="PF02518">
    <property type="entry name" value="HATPase_c"/>
    <property type="match status" value="1"/>
</dbReference>
<dbReference type="EC" id="2.7.13.3" evidence="3"/>
<evidence type="ECO:0000259" key="13">
    <source>
        <dbReference type="PROSITE" id="PS50109"/>
    </source>
</evidence>
<keyword evidence="8 14" id="KW-0418">Kinase</keyword>
<dbReference type="InterPro" id="IPR036890">
    <property type="entry name" value="HATPase_C_sf"/>
</dbReference>
<comment type="catalytic activity">
    <reaction evidence="1">
        <text>ATP + protein L-histidine = ADP + protein N-phospho-L-histidine.</text>
        <dbReference type="EC" id="2.7.13.3"/>
    </reaction>
</comment>
<evidence type="ECO:0000256" key="8">
    <source>
        <dbReference type="ARBA" id="ARBA00022777"/>
    </source>
</evidence>
<dbReference type="EMBL" id="FNFP01000001">
    <property type="protein sequence ID" value="SDK15545.1"/>
    <property type="molecule type" value="Genomic_DNA"/>
</dbReference>
<dbReference type="InterPro" id="IPR005467">
    <property type="entry name" value="His_kinase_dom"/>
</dbReference>
<keyword evidence="4" id="KW-1003">Cell membrane</keyword>
<reference evidence="14 15" key="1">
    <citation type="submission" date="2016-10" db="EMBL/GenBank/DDBJ databases">
        <authorList>
            <person name="de Groot N.N."/>
        </authorList>
    </citation>
    <scope>NUCLEOTIDE SEQUENCE [LARGE SCALE GENOMIC DNA]</scope>
    <source>
        <strain evidence="14 15">DSM 18346</strain>
    </source>
</reference>
<keyword evidence="6" id="KW-0808">Transferase</keyword>
<dbReference type="Pfam" id="PF00512">
    <property type="entry name" value="HisKA"/>
    <property type="match status" value="1"/>
</dbReference>
<proteinExistence type="predicted"/>
<evidence type="ECO:0000256" key="10">
    <source>
        <dbReference type="ARBA" id="ARBA00023012"/>
    </source>
</evidence>
<keyword evidence="5" id="KW-0597">Phosphoprotein</keyword>
<gene>
    <name evidence="14" type="ORF">SAMN05660472_00891</name>
</gene>
<evidence type="ECO:0000256" key="9">
    <source>
        <dbReference type="ARBA" id="ARBA00022989"/>
    </source>
</evidence>
<dbReference type="InterPro" id="IPR029151">
    <property type="entry name" value="Sensor-like_sf"/>
</dbReference>
<dbReference type="Gene3D" id="3.30.565.10">
    <property type="entry name" value="Histidine kinase-like ATPase, C-terminal domain"/>
    <property type="match status" value="1"/>
</dbReference>
<dbReference type="InterPro" id="IPR004358">
    <property type="entry name" value="Sig_transdc_His_kin-like_C"/>
</dbReference>
<dbReference type="SMART" id="SM00388">
    <property type="entry name" value="HisKA"/>
    <property type="match status" value="1"/>
</dbReference>
<name>A0A1G8ZMC3_9FIRM</name>
<dbReference type="InterPro" id="IPR003594">
    <property type="entry name" value="HATPase_dom"/>
</dbReference>
<dbReference type="AlphaFoldDB" id="A0A1G8ZMC3"/>
<feature type="transmembrane region" description="Helical" evidence="12">
    <location>
        <begin position="7"/>
        <end position="27"/>
    </location>
</feature>
<evidence type="ECO:0000256" key="4">
    <source>
        <dbReference type="ARBA" id="ARBA00022475"/>
    </source>
</evidence>
<dbReference type="Gene3D" id="3.30.450.20">
    <property type="entry name" value="PAS domain"/>
    <property type="match status" value="1"/>
</dbReference>
<dbReference type="InterPro" id="IPR036097">
    <property type="entry name" value="HisK_dim/P_sf"/>
</dbReference>
<dbReference type="SUPFAM" id="SSF103190">
    <property type="entry name" value="Sensory domain-like"/>
    <property type="match status" value="1"/>
</dbReference>
<dbReference type="SMART" id="SM00387">
    <property type="entry name" value="HATPase_c"/>
    <property type="match status" value="1"/>
</dbReference>
<keyword evidence="10" id="KW-0902">Two-component regulatory system</keyword>
<evidence type="ECO:0000256" key="7">
    <source>
        <dbReference type="ARBA" id="ARBA00022692"/>
    </source>
</evidence>
<keyword evidence="15" id="KW-1185">Reference proteome</keyword>
<dbReference type="PANTHER" id="PTHR43711">
    <property type="entry name" value="TWO-COMPONENT HISTIDINE KINASE"/>
    <property type="match status" value="1"/>
</dbReference>
<dbReference type="Pfam" id="PF02743">
    <property type="entry name" value="dCache_1"/>
    <property type="match status" value="1"/>
</dbReference>
<dbReference type="PRINTS" id="PR00344">
    <property type="entry name" value="BCTRLSENSOR"/>
</dbReference>
<dbReference type="InterPro" id="IPR050736">
    <property type="entry name" value="Sensor_HK_Regulatory"/>
</dbReference>
<dbReference type="GO" id="GO:0005886">
    <property type="term" value="C:plasma membrane"/>
    <property type="evidence" value="ECO:0007669"/>
    <property type="project" value="UniProtKB-SubCell"/>
</dbReference>
<dbReference type="RefSeq" id="WP_090550823.1">
    <property type="nucleotide sequence ID" value="NZ_FNFP01000001.1"/>
</dbReference>
<dbReference type="InterPro" id="IPR003661">
    <property type="entry name" value="HisK_dim/P_dom"/>
</dbReference>
<evidence type="ECO:0000256" key="3">
    <source>
        <dbReference type="ARBA" id="ARBA00012438"/>
    </source>
</evidence>
<evidence type="ECO:0000313" key="15">
    <source>
        <dbReference type="Proteomes" id="UP000198718"/>
    </source>
</evidence>